<dbReference type="GO" id="GO:0009073">
    <property type="term" value="P:aromatic amino acid family biosynthetic process"/>
    <property type="evidence" value="ECO:0007669"/>
    <property type="project" value="UniProtKB-UniRule"/>
</dbReference>
<feature type="binding site" evidence="2">
    <location>
        <position position="110"/>
    </location>
    <ligand>
        <name>prephenate</name>
        <dbReference type="ChEBI" id="CHEBI:29934"/>
    </ligand>
</feature>
<comment type="catalytic activity">
    <reaction evidence="3">
        <text>chorismate = prephenate</text>
        <dbReference type="Rhea" id="RHEA:13897"/>
        <dbReference type="ChEBI" id="CHEBI:29748"/>
        <dbReference type="ChEBI" id="CHEBI:29934"/>
        <dbReference type="EC" id="5.4.99.5"/>
    </reaction>
</comment>
<gene>
    <name evidence="4" type="primary">aroH</name>
    <name evidence="4" type="ORF">R50_1209</name>
</gene>
<dbReference type="PROSITE" id="PS51167">
    <property type="entry name" value="CHORISMATE_MUT_1"/>
    <property type="match status" value="1"/>
</dbReference>
<dbReference type="GO" id="GO:0004106">
    <property type="term" value="F:chorismate mutase activity"/>
    <property type="evidence" value="ECO:0007669"/>
    <property type="project" value="UniProtKB-UniRule"/>
</dbReference>
<dbReference type="EMBL" id="LR778114">
    <property type="protein sequence ID" value="CAB1128715.1"/>
    <property type="molecule type" value="Genomic_DNA"/>
</dbReference>
<dbReference type="PIRSF" id="PIRSF005965">
    <property type="entry name" value="Chor_mut_AroH"/>
    <property type="match status" value="1"/>
</dbReference>
<dbReference type="UniPathway" id="UPA00120">
    <property type="reaction ID" value="UER00203"/>
</dbReference>
<dbReference type="PANTHER" id="PTHR21164">
    <property type="entry name" value="CHORISMATE MUTASE"/>
    <property type="match status" value="1"/>
</dbReference>
<dbReference type="Pfam" id="PF07736">
    <property type="entry name" value="CM_1"/>
    <property type="match status" value="1"/>
</dbReference>
<dbReference type="InterPro" id="IPR008243">
    <property type="entry name" value="Chorismate_mutase_AroH"/>
</dbReference>
<evidence type="ECO:0000256" key="3">
    <source>
        <dbReference type="PROSITE-ProRule" id="PRU00514"/>
    </source>
</evidence>
<keyword evidence="5" id="KW-1185">Reference proteome</keyword>
<keyword evidence="2 3" id="KW-0057">Aromatic amino acid biosynthesis</keyword>
<keyword evidence="3 4" id="KW-0413">Isomerase</keyword>
<dbReference type="PANTHER" id="PTHR21164:SF0">
    <property type="entry name" value="CHORISMATE MUTASE AROH"/>
    <property type="match status" value="1"/>
</dbReference>
<dbReference type="SUPFAM" id="SSF55298">
    <property type="entry name" value="YjgF-like"/>
    <property type="match status" value="1"/>
</dbReference>
<proteinExistence type="predicted"/>
<protein>
    <recommendedName>
        <fullName evidence="1 3">chorismate mutase</fullName>
        <ecNumber evidence="1 3">5.4.99.5</ecNumber>
    </recommendedName>
</protein>
<evidence type="ECO:0000256" key="1">
    <source>
        <dbReference type="NCBIfam" id="TIGR01796"/>
    </source>
</evidence>
<dbReference type="CDD" id="cd02185">
    <property type="entry name" value="AroH"/>
    <property type="match status" value="1"/>
</dbReference>
<dbReference type="Gene3D" id="3.30.1330.40">
    <property type="entry name" value="RutC-like"/>
    <property type="match status" value="1"/>
</dbReference>
<dbReference type="NCBIfam" id="TIGR01796">
    <property type="entry name" value="CM_mono_aroH"/>
    <property type="match status" value="1"/>
</dbReference>
<sequence>MKNRMIRGIRGATTVDADTAEEILARTAELLQTMAEANAVEPDQMASIIFTLTPDLNATFPAEAARQLGWKYVPLLCARELPVPHGLPRTVRVLMHAETDRSPREIRHVYLRGAAVLREDLDTVERG</sequence>
<reference evidence="4 5" key="1">
    <citation type="submission" date="2020-02" db="EMBL/GenBank/DDBJ databases">
        <authorList>
            <person name="Hogendoorn C."/>
        </authorList>
    </citation>
    <scope>NUCLEOTIDE SEQUENCE [LARGE SCALE GENOMIC DNA]</scope>
    <source>
        <strain evidence="4">R501</strain>
    </source>
</reference>
<dbReference type="EC" id="5.4.99.5" evidence="1 3"/>
<feature type="binding site" evidence="2">
    <location>
        <position position="10"/>
    </location>
    <ligand>
        <name>prephenate</name>
        <dbReference type="ChEBI" id="CHEBI:29934"/>
    </ligand>
</feature>
<evidence type="ECO:0000313" key="5">
    <source>
        <dbReference type="Proteomes" id="UP000503399"/>
    </source>
</evidence>
<dbReference type="GO" id="GO:0046417">
    <property type="term" value="P:chorismate metabolic process"/>
    <property type="evidence" value="ECO:0007669"/>
    <property type="project" value="TreeGrafter"/>
</dbReference>
<accession>A0A6F8ZGY1</accession>
<name>A0A6F8ZGY1_9FIRM</name>
<dbReference type="InterPro" id="IPR035959">
    <property type="entry name" value="RutC-like_sf"/>
</dbReference>
<dbReference type="GO" id="GO:0008652">
    <property type="term" value="P:amino acid biosynthetic process"/>
    <property type="evidence" value="ECO:0007669"/>
    <property type="project" value="UniProtKB-UniRule"/>
</dbReference>
<evidence type="ECO:0000313" key="4">
    <source>
        <dbReference type="EMBL" id="CAB1128715.1"/>
    </source>
</evidence>
<evidence type="ECO:0000256" key="2">
    <source>
        <dbReference type="PIRSR" id="PIRSR005965-1"/>
    </source>
</evidence>
<feature type="binding site" evidence="2">
    <location>
        <position position="92"/>
    </location>
    <ligand>
        <name>prephenate</name>
        <dbReference type="ChEBI" id="CHEBI:29934"/>
    </ligand>
</feature>
<dbReference type="KEGG" id="hfv:R50_1209"/>
<organism evidence="4 5">
    <name type="scientific">Candidatus Hydrogenisulfobacillus filiaventi</name>
    <dbReference type="NCBI Taxonomy" id="2707344"/>
    <lineage>
        <taxon>Bacteria</taxon>
        <taxon>Bacillati</taxon>
        <taxon>Bacillota</taxon>
        <taxon>Clostridia</taxon>
        <taxon>Eubacteriales</taxon>
        <taxon>Clostridiales Family XVII. Incertae Sedis</taxon>
        <taxon>Candidatus Hydrogenisulfobacillus</taxon>
    </lineage>
</organism>
<keyword evidence="2 3" id="KW-0028">Amino-acid biosynthesis</keyword>
<dbReference type="Proteomes" id="UP000503399">
    <property type="component" value="Chromosome"/>
</dbReference>
<dbReference type="AlphaFoldDB" id="A0A6F8ZGY1"/>